<evidence type="ECO:0000256" key="1">
    <source>
        <dbReference type="SAM" id="MobiDB-lite"/>
    </source>
</evidence>
<evidence type="ECO:0000313" key="3">
    <source>
        <dbReference type="EMBL" id="KAG2382668.1"/>
    </source>
</evidence>
<dbReference type="Gene3D" id="3.10.290.30">
    <property type="entry name" value="MM3350-like"/>
    <property type="match status" value="1"/>
</dbReference>
<feature type="region of interest" description="Disordered" evidence="1">
    <location>
        <begin position="1"/>
        <end position="24"/>
    </location>
</feature>
<feature type="compositionally biased region" description="Low complexity" evidence="1">
    <location>
        <begin position="101"/>
        <end position="138"/>
    </location>
</feature>
<dbReference type="RefSeq" id="XP_044548347.1">
    <property type="nucleotide sequence ID" value="XM_044694977.1"/>
</dbReference>
<dbReference type="Proteomes" id="UP000816034">
    <property type="component" value="Unassembled WGS sequence"/>
</dbReference>
<feature type="compositionally biased region" description="Low complexity" evidence="1">
    <location>
        <begin position="1"/>
        <end position="20"/>
    </location>
</feature>
<organism evidence="3 4">
    <name type="scientific">Naegleria lovaniensis</name>
    <name type="common">Amoeba</name>
    <dbReference type="NCBI Taxonomy" id="51637"/>
    <lineage>
        <taxon>Eukaryota</taxon>
        <taxon>Discoba</taxon>
        <taxon>Heterolobosea</taxon>
        <taxon>Tetramitia</taxon>
        <taxon>Eutetramitia</taxon>
        <taxon>Vahlkampfiidae</taxon>
        <taxon>Naegleria</taxon>
    </lineage>
</organism>
<proteinExistence type="predicted"/>
<evidence type="ECO:0000313" key="4">
    <source>
        <dbReference type="Proteomes" id="UP000816034"/>
    </source>
</evidence>
<sequence>MKRTNSKSARPSTKSSSSLSAEDNALLEELAREIERKRQRQMKRLLEREEEDEDHYDDDDDDDDVFHITRVTTELPNKKIKQQTYYHDGEDEFNRFMAQMTSSRASSSNNNATTASSSSSITSRASTTTATTTTAPTTGIYDHMGRPATQEDLDSLLENPRQAFRVLYQVKAVVQGSKKEIYREFVISATILFKNLHELLVLLFGWNEVSNYRFTGTLNGDAVTIAKRASKNNVSAASTKFHQVCPNIGDQCVWIPEGGKDIRVTLTVEVINTSGHLESTPRCVGLLNKIGFADGKEGVMQETDTNLDRVNSKLKHKRFAANSSNNKVGKQGIKLRVRNDTTASEFKSMENKVFRQKLLTRPFMH</sequence>
<dbReference type="SUPFAM" id="SSF159941">
    <property type="entry name" value="MM3350-like"/>
    <property type="match status" value="1"/>
</dbReference>
<dbReference type="GeneID" id="68097703"/>
<evidence type="ECO:0000259" key="2">
    <source>
        <dbReference type="Pfam" id="PF07929"/>
    </source>
</evidence>
<keyword evidence="4" id="KW-1185">Reference proteome</keyword>
<dbReference type="Pfam" id="PF07929">
    <property type="entry name" value="PRiA4_ORF3"/>
    <property type="match status" value="1"/>
</dbReference>
<feature type="domain" description="Plasmid pRiA4b Orf3-like" evidence="2">
    <location>
        <begin position="168"/>
        <end position="285"/>
    </location>
</feature>
<comment type="caution">
    <text evidence="3">The sequence shown here is derived from an EMBL/GenBank/DDBJ whole genome shotgun (WGS) entry which is preliminary data.</text>
</comment>
<dbReference type="EMBL" id="PYSW02000023">
    <property type="protein sequence ID" value="KAG2382668.1"/>
    <property type="molecule type" value="Genomic_DNA"/>
</dbReference>
<feature type="compositionally biased region" description="Acidic residues" evidence="1">
    <location>
        <begin position="48"/>
        <end position="64"/>
    </location>
</feature>
<feature type="region of interest" description="Disordered" evidence="1">
    <location>
        <begin position="101"/>
        <end position="146"/>
    </location>
</feature>
<dbReference type="AlphaFoldDB" id="A0AA88KK83"/>
<feature type="region of interest" description="Disordered" evidence="1">
    <location>
        <begin position="45"/>
        <end position="64"/>
    </location>
</feature>
<reference evidence="3 4" key="1">
    <citation type="journal article" date="2018" name="BMC Genomics">
        <title>The genome of Naegleria lovaniensis, the basis for a comparative approach to unravel pathogenicity factors of the human pathogenic amoeba N. fowleri.</title>
        <authorList>
            <person name="Liechti N."/>
            <person name="Schurch N."/>
            <person name="Bruggmann R."/>
            <person name="Wittwer M."/>
        </authorList>
    </citation>
    <scope>NUCLEOTIDE SEQUENCE [LARGE SCALE GENOMIC DNA]</scope>
    <source>
        <strain evidence="3 4">ATCC 30569</strain>
    </source>
</reference>
<name>A0AA88KK83_NAELO</name>
<dbReference type="InterPro" id="IPR012912">
    <property type="entry name" value="Plasmid_pRiA4b_Orf3-like"/>
</dbReference>
<dbReference type="InterPro" id="IPR024047">
    <property type="entry name" value="MM3350-like_sf"/>
</dbReference>
<protein>
    <recommendedName>
        <fullName evidence="2">Plasmid pRiA4b Orf3-like domain-containing protein</fullName>
    </recommendedName>
</protein>
<gene>
    <name evidence="3" type="ORF">C9374_005248</name>
</gene>
<accession>A0AA88KK83</accession>